<dbReference type="AlphaFoldDB" id="A0A172TFD3"/>
<proteinExistence type="predicted"/>
<dbReference type="KEGG" id="pswu:SY83_04285"/>
<name>A0A172TFD3_9BACL</name>
<accession>A0A172TFD3</accession>
<dbReference type="Proteomes" id="UP000076927">
    <property type="component" value="Chromosome"/>
</dbReference>
<sequence length="139" mass="15161">MSKKNTLILLVLIATISVGLVIAKAIPEISSVLNLFRNFTVVIHNQSDHAVKAIEIGVDSSGQTKGTPSATYNRTIQKKTKVKFTPQLRMTGEGSIYLKYTDSKGNTVKKTICSYTETLSGHSKVTIKNNEVTVVEDCT</sequence>
<dbReference type="EMBL" id="CP011388">
    <property type="protein sequence ID" value="ANE45646.1"/>
    <property type="molecule type" value="Genomic_DNA"/>
</dbReference>
<dbReference type="PATRIC" id="fig|1178515.4.peg.858"/>
<evidence type="ECO:0000313" key="2">
    <source>
        <dbReference type="Proteomes" id="UP000076927"/>
    </source>
</evidence>
<evidence type="ECO:0000313" key="1">
    <source>
        <dbReference type="EMBL" id="ANE45646.1"/>
    </source>
</evidence>
<gene>
    <name evidence="1" type="ORF">SY83_04285</name>
</gene>
<protein>
    <submittedName>
        <fullName evidence="1">Uncharacterized protein</fullName>
    </submittedName>
</protein>
<organism evidence="1 2">
    <name type="scientific">Paenibacillus swuensis</name>
    <dbReference type="NCBI Taxonomy" id="1178515"/>
    <lineage>
        <taxon>Bacteria</taxon>
        <taxon>Bacillati</taxon>
        <taxon>Bacillota</taxon>
        <taxon>Bacilli</taxon>
        <taxon>Bacillales</taxon>
        <taxon>Paenibacillaceae</taxon>
        <taxon>Paenibacillus</taxon>
    </lineage>
</organism>
<keyword evidence="2" id="KW-1185">Reference proteome</keyword>
<reference evidence="1 2" key="1">
    <citation type="submission" date="2015-01" db="EMBL/GenBank/DDBJ databases">
        <title>Paenibacillus swuensis/DY6/whole genome sequencing.</title>
        <authorList>
            <person name="Kim M.K."/>
            <person name="Srinivasan S."/>
            <person name="Lee J.-J."/>
        </authorList>
    </citation>
    <scope>NUCLEOTIDE SEQUENCE [LARGE SCALE GENOMIC DNA]</scope>
    <source>
        <strain evidence="1 2">DY6</strain>
    </source>
</reference>